<feature type="compositionally biased region" description="Acidic residues" evidence="1">
    <location>
        <begin position="220"/>
        <end position="238"/>
    </location>
</feature>
<reference evidence="2" key="1">
    <citation type="submission" date="2022-10" db="EMBL/GenBank/DDBJ databases">
        <title>Tapping the CABI collections for fungal endophytes: first genome assemblies for Collariella, Neodidymelliopsis, Ascochyta clinopodiicola, Didymella pomorum, Didymosphaeria variabile, Neocosmospora piperis and Neocucurbitaria cava.</title>
        <authorList>
            <person name="Hill R."/>
        </authorList>
    </citation>
    <scope>NUCLEOTIDE SEQUENCE</scope>
    <source>
        <strain evidence="2">IMI 360193</strain>
    </source>
</reference>
<sequence>MPPKRMSDILHSSSIDARISSPLPTAATDTSDSPTLPILGASEANKEASKREHGTKRKRTTDAPTQSKKAAIEGKKTNHPALYTPWLLLPPKQRRDIEERKDEVEVIVYSKNQNVKAGIGRLVRCVGAAQAESDKTVVDQEVEDVNDEEKMIVVSAQGEGTAKLVGIVDMVRRIVAEHNKGEEKNGGEEGTKWYTYTVLSNVEIVRPSKTLGEAQRQEQGGEEVNDDEAEAMDVDEEGGAVQETQQSKEEEMRKVPVLSVWISRKRMVGWREAFGEQEMAVYKAVG</sequence>
<feature type="region of interest" description="Disordered" evidence="1">
    <location>
        <begin position="209"/>
        <end position="250"/>
    </location>
</feature>
<evidence type="ECO:0000256" key="1">
    <source>
        <dbReference type="SAM" id="MobiDB-lite"/>
    </source>
</evidence>
<protein>
    <recommendedName>
        <fullName evidence="4">DNA/RNA-binding protein Alba-like domain-containing protein</fullName>
    </recommendedName>
</protein>
<gene>
    <name evidence="2" type="ORF">N0V87_003832</name>
</gene>
<dbReference type="OrthoDB" id="424402at2759"/>
<organism evidence="2 3">
    <name type="scientific">Didymella glomerata</name>
    <dbReference type="NCBI Taxonomy" id="749621"/>
    <lineage>
        <taxon>Eukaryota</taxon>
        <taxon>Fungi</taxon>
        <taxon>Dikarya</taxon>
        <taxon>Ascomycota</taxon>
        <taxon>Pezizomycotina</taxon>
        <taxon>Dothideomycetes</taxon>
        <taxon>Pleosporomycetidae</taxon>
        <taxon>Pleosporales</taxon>
        <taxon>Pleosporineae</taxon>
        <taxon>Didymellaceae</taxon>
        <taxon>Didymella</taxon>
    </lineage>
</organism>
<keyword evidence="3" id="KW-1185">Reference proteome</keyword>
<evidence type="ECO:0000313" key="3">
    <source>
        <dbReference type="Proteomes" id="UP001140562"/>
    </source>
</evidence>
<evidence type="ECO:0000313" key="2">
    <source>
        <dbReference type="EMBL" id="KAJ4338708.1"/>
    </source>
</evidence>
<accession>A0A9W8X1L5</accession>
<comment type="caution">
    <text evidence="2">The sequence shown here is derived from an EMBL/GenBank/DDBJ whole genome shotgun (WGS) entry which is preliminary data.</text>
</comment>
<evidence type="ECO:0008006" key="4">
    <source>
        <dbReference type="Google" id="ProtNLM"/>
    </source>
</evidence>
<dbReference type="EMBL" id="JAPEUV010000028">
    <property type="protein sequence ID" value="KAJ4338708.1"/>
    <property type="molecule type" value="Genomic_DNA"/>
</dbReference>
<dbReference type="AlphaFoldDB" id="A0A9W8X1L5"/>
<dbReference type="Proteomes" id="UP001140562">
    <property type="component" value="Unassembled WGS sequence"/>
</dbReference>
<name>A0A9W8X1L5_9PLEO</name>
<feature type="region of interest" description="Disordered" evidence="1">
    <location>
        <begin position="1"/>
        <end position="74"/>
    </location>
</feature>
<proteinExistence type="predicted"/>